<evidence type="ECO:0000313" key="3">
    <source>
        <dbReference type="Proteomes" id="UP000234951"/>
    </source>
</evidence>
<proteinExistence type="predicted"/>
<accession>A0A2N5GSW0</accession>
<gene>
    <name evidence="1" type="ORF">CU635_00790</name>
    <name evidence="2" type="ORF">CVD25_17250</name>
</gene>
<reference evidence="1 3" key="1">
    <citation type="submission" date="2017-11" db="EMBL/GenBank/DDBJ databases">
        <title>Comparitive Functional Genomics of Dry Heat Resistant strains isolated from the Viking Spacecraft.</title>
        <authorList>
            <person name="Seuylemezian A."/>
            <person name="Cooper K."/>
            <person name="Vaishampayan P."/>
        </authorList>
    </citation>
    <scope>NUCLEOTIDE SEQUENCE [LARGE SCALE GENOMIC DNA]</scope>
    <source>
        <strain evidence="1 3">M4.6</strain>
    </source>
</reference>
<dbReference type="Proteomes" id="UP000234951">
    <property type="component" value="Unassembled WGS sequence"/>
</dbReference>
<evidence type="ECO:0000313" key="4">
    <source>
        <dbReference type="Proteomes" id="UP000235114"/>
    </source>
</evidence>
<dbReference type="OrthoDB" id="2706506at2"/>
<dbReference type="Proteomes" id="UP000235114">
    <property type="component" value="Unassembled WGS sequence"/>
</dbReference>
<dbReference type="GO" id="GO:0016787">
    <property type="term" value="F:hydrolase activity"/>
    <property type="evidence" value="ECO:0007669"/>
    <property type="project" value="UniProtKB-KW"/>
</dbReference>
<evidence type="ECO:0000313" key="2">
    <source>
        <dbReference type="EMBL" id="PLR93346.1"/>
    </source>
</evidence>
<dbReference type="EMBL" id="PGVD01000053">
    <property type="protein sequence ID" value="PLR93346.1"/>
    <property type="molecule type" value="Genomic_DNA"/>
</dbReference>
<comment type="caution">
    <text evidence="1">The sequence shown here is derived from an EMBL/GenBank/DDBJ whole genome shotgun (WGS) entry which is preliminary data.</text>
</comment>
<evidence type="ECO:0000313" key="1">
    <source>
        <dbReference type="EMBL" id="PLR86858.1"/>
    </source>
</evidence>
<keyword evidence="1" id="KW-0378">Hydrolase</keyword>
<organism evidence="1 3">
    <name type="scientific">Bacillus canaveralius</name>
    <dbReference type="NCBI Taxonomy" id="1403243"/>
    <lineage>
        <taxon>Bacteria</taxon>
        <taxon>Bacillati</taxon>
        <taxon>Bacillota</taxon>
        <taxon>Bacilli</taxon>
        <taxon>Bacillales</taxon>
        <taxon>Bacillaceae</taxon>
        <taxon>Bacillus</taxon>
    </lineage>
</organism>
<name>A0A2N5GSW0_9BACI</name>
<sequence length="116" mass="13400">MDLNKKTYYVNIENGELLQNATEPEAEWNFKIFATDEEAARLQELFSENYNADLKTYARAHVPYLEYHKASQNEEYDATIEQAYAMIYELGDEKAKRHIEGMGILNGEDDELGKAP</sequence>
<dbReference type="EMBL" id="PGVA01000001">
    <property type="protein sequence ID" value="PLR86858.1"/>
    <property type="molecule type" value="Genomic_DNA"/>
</dbReference>
<reference evidence="2 4" key="2">
    <citation type="submission" date="2017-12" db="EMBL/GenBank/DDBJ databases">
        <title>Comparative Functional Genomics of Dry Heat Resistant strains isolated from the Viking Spacecraft.</title>
        <authorList>
            <person name="Seuylemezian A."/>
            <person name="Cooper K."/>
            <person name="Vaishampayan P."/>
        </authorList>
    </citation>
    <scope>NUCLEOTIDE SEQUENCE [LARGE SCALE GENOMIC DNA]</scope>
    <source>
        <strain evidence="2 4">ATCC 29669</strain>
    </source>
</reference>
<dbReference type="AlphaFoldDB" id="A0A2N5GSW0"/>
<protein>
    <submittedName>
        <fullName evidence="1">Hydrolase</fullName>
    </submittedName>
</protein>
<keyword evidence="4" id="KW-1185">Reference proteome</keyword>
<dbReference type="RefSeq" id="WP_101575268.1">
    <property type="nucleotide sequence ID" value="NZ_PGVA01000001.1"/>
</dbReference>